<reference evidence="2 3" key="1">
    <citation type="submission" date="2020-08" db="EMBL/GenBank/DDBJ databases">
        <authorList>
            <person name="Liu C."/>
            <person name="Sun Q."/>
        </authorList>
    </citation>
    <scope>NUCLEOTIDE SEQUENCE [LARGE SCALE GENOMIC DNA]</scope>
    <source>
        <strain evidence="2 3">NSJ-57</strain>
    </source>
</reference>
<dbReference type="SUPFAM" id="SSF52200">
    <property type="entry name" value="Toll/Interleukin receptor TIR domain"/>
    <property type="match status" value="1"/>
</dbReference>
<dbReference type="InterPro" id="IPR035897">
    <property type="entry name" value="Toll_tir_struct_dom_sf"/>
</dbReference>
<dbReference type="KEGG" id="fho:H9Q81_02870"/>
<dbReference type="Pfam" id="PF08937">
    <property type="entry name" value="ThsB_TIR"/>
    <property type="match status" value="1"/>
</dbReference>
<evidence type="ECO:0000313" key="2">
    <source>
        <dbReference type="EMBL" id="QNM15799.1"/>
    </source>
</evidence>
<dbReference type="Gene3D" id="3.40.50.11200">
    <property type="match status" value="1"/>
</dbReference>
<evidence type="ECO:0000259" key="1">
    <source>
        <dbReference type="Pfam" id="PF08937"/>
    </source>
</evidence>
<evidence type="ECO:0000313" key="3">
    <source>
        <dbReference type="Proteomes" id="UP000515913"/>
    </source>
</evidence>
<dbReference type="AlphaFoldDB" id="A0A7G9GYB7"/>
<dbReference type="Proteomes" id="UP000515913">
    <property type="component" value="Chromosome"/>
</dbReference>
<protein>
    <submittedName>
        <fullName evidence="2">TIR domain-containing protein</fullName>
    </submittedName>
</protein>
<name>A0A7G9GYB7_9FUSO</name>
<keyword evidence="3" id="KW-1185">Reference proteome</keyword>
<proteinExistence type="predicted"/>
<gene>
    <name evidence="2" type="ORF">H9Q81_02870</name>
</gene>
<dbReference type="InterPro" id="IPR015032">
    <property type="entry name" value="ThsB__TIR-like_domain"/>
</dbReference>
<dbReference type="EMBL" id="CP060637">
    <property type="protein sequence ID" value="QNM15799.1"/>
    <property type="molecule type" value="Genomic_DNA"/>
</dbReference>
<accession>A0A7G9GYB7</accession>
<feature type="domain" description="Thoeris protein ThsB TIR-like" evidence="1">
    <location>
        <begin position="6"/>
        <end position="93"/>
    </location>
</feature>
<dbReference type="RefSeq" id="WP_187423094.1">
    <property type="nucleotide sequence ID" value="NZ_CP060637.1"/>
</dbReference>
<organism evidence="2 3">
    <name type="scientific">Fusobacterium hominis</name>
    <dbReference type="NCBI Taxonomy" id="2764326"/>
    <lineage>
        <taxon>Bacteria</taxon>
        <taxon>Fusobacteriati</taxon>
        <taxon>Fusobacteriota</taxon>
        <taxon>Fusobacteriia</taxon>
        <taxon>Fusobacteriales</taxon>
        <taxon>Fusobacteriaceae</taxon>
        <taxon>Fusobacterium</taxon>
    </lineage>
</organism>
<sequence length="206" mass="24227">MAHKTFISYKFSEATELRDNIITALGKEYGKYYQGETSDSPNLTDTSTEYIKKVLKDMIFNTTVTIVIISPKIKESKWIDWEIEYSLKKIKRDEKTSSINGIIGVIKKEKNSYDWFIEEGTNIHGQSTIKYKMEKLYNIISKNHFNSNPPKWHCSKCKTYDYLKGSYITFVKEEEFLKNPQKYIENAYNKSQDDGLGYELTRKRDI</sequence>